<evidence type="ECO:0000313" key="2">
    <source>
        <dbReference type="EMBL" id="MFD2310276.1"/>
    </source>
</evidence>
<keyword evidence="1" id="KW-0732">Signal</keyword>
<evidence type="ECO:0000256" key="1">
    <source>
        <dbReference type="SAM" id="SignalP"/>
    </source>
</evidence>
<proteinExistence type="predicted"/>
<protein>
    <recommendedName>
        <fullName evidence="4">DUF4398 domain-containing protein</fullName>
    </recommendedName>
</protein>
<gene>
    <name evidence="2" type="ORF">ACFSKX_07565</name>
</gene>
<feature type="signal peptide" evidence="1">
    <location>
        <begin position="1"/>
        <end position="24"/>
    </location>
</feature>
<feature type="chain" id="PRO_5047266473" description="DUF4398 domain-containing protein" evidence="1">
    <location>
        <begin position="25"/>
        <end position="129"/>
    </location>
</feature>
<sequence>MFMRLLQQPLIAATAFLIASTAFAECDKPQPPEIPDGNKASKEAMVQGQQAVKQYMEEGDQYLKCLEQENQAAMAAAKESGVEPESEEAKQLQAKVEARLEEHNTAVDSMHEIGDQFNQEVRNFKAANQ</sequence>
<accession>A0ABW5E9L4</accession>
<comment type="caution">
    <text evidence="2">The sequence shown here is derived from an EMBL/GenBank/DDBJ whole genome shotgun (WGS) entry which is preliminary data.</text>
</comment>
<keyword evidence="3" id="KW-1185">Reference proteome</keyword>
<name>A0ABW5E9L4_9GAMM</name>
<reference evidence="3" key="1">
    <citation type="journal article" date="2019" name="Int. J. Syst. Evol. Microbiol.">
        <title>The Global Catalogue of Microorganisms (GCM) 10K type strain sequencing project: providing services to taxonomists for standard genome sequencing and annotation.</title>
        <authorList>
            <consortium name="The Broad Institute Genomics Platform"/>
            <consortium name="The Broad Institute Genome Sequencing Center for Infectious Disease"/>
            <person name="Wu L."/>
            <person name="Ma J."/>
        </authorList>
    </citation>
    <scope>NUCLEOTIDE SEQUENCE [LARGE SCALE GENOMIC DNA]</scope>
    <source>
        <strain evidence="3">KCTC 12848</strain>
    </source>
</reference>
<dbReference type="EMBL" id="JBHUJD010000008">
    <property type="protein sequence ID" value="MFD2310276.1"/>
    <property type="molecule type" value="Genomic_DNA"/>
</dbReference>
<organism evidence="2 3">
    <name type="scientific">Microbulbifer halophilus</name>
    <dbReference type="NCBI Taxonomy" id="453963"/>
    <lineage>
        <taxon>Bacteria</taxon>
        <taxon>Pseudomonadati</taxon>
        <taxon>Pseudomonadota</taxon>
        <taxon>Gammaproteobacteria</taxon>
        <taxon>Cellvibrionales</taxon>
        <taxon>Microbulbiferaceae</taxon>
        <taxon>Microbulbifer</taxon>
    </lineage>
</organism>
<dbReference type="RefSeq" id="WP_265723049.1">
    <property type="nucleotide sequence ID" value="NZ_JAPIVK010000035.1"/>
</dbReference>
<evidence type="ECO:0000313" key="3">
    <source>
        <dbReference type="Proteomes" id="UP001597425"/>
    </source>
</evidence>
<dbReference type="Proteomes" id="UP001597425">
    <property type="component" value="Unassembled WGS sequence"/>
</dbReference>
<evidence type="ECO:0008006" key="4">
    <source>
        <dbReference type="Google" id="ProtNLM"/>
    </source>
</evidence>